<dbReference type="GO" id="GO:0003824">
    <property type="term" value="F:catalytic activity"/>
    <property type="evidence" value="ECO:0007669"/>
    <property type="project" value="UniProtKB-ARBA"/>
</dbReference>
<dbReference type="PANTHER" id="PTHR43689:SF8">
    <property type="entry name" value="ALPHA_BETA-HYDROLASES SUPERFAMILY PROTEIN"/>
    <property type="match status" value="1"/>
</dbReference>
<dbReference type="EMBL" id="JZWV01000024">
    <property type="protein sequence ID" value="KJY39340.1"/>
    <property type="molecule type" value="Genomic_DNA"/>
</dbReference>
<proteinExistence type="predicted"/>
<accession>A0A0F4JYW4</accession>
<dbReference type="AlphaFoldDB" id="A0A0F4JYW4"/>
<organism evidence="2 3">
    <name type="scientific">Streptomyces katrae</name>
    <dbReference type="NCBI Taxonomy" id="68223"/>
    <lineage>
        <taxon>Bacteria</taxon>
        <taxon>Bacillati</taxon>
        <taxon>Actinomycetota</taxon>
        <taxon>Actinomycetes</taxon>
        <taxon>Kitasatosporales</taxon>
        <taxon>Streptomycetaceae</taxon>
        <taxon>Streptomyces</taxon>
    </lineage>
</organism>
<evidence type="ECO:0000313" key="3">
    <source>
        <dbReference type="Proteomes" id="UP000033551"/>
    </source>
</evidence>
<dbReference type="Pfam" id="PF12697">
    <property type="entry name" value="Abhydrolase_6"/>
    <property type="match status" value="1"/>
</dbReference>
<dbReference type="PANTHER" id="PTHR43689">
    <property type="entry name" value="HYDROLASE"/>
    <property type="match status" value="1"/>
</dbReference>
<dbReference type="SUPFAM" id="SSF53474">
    <property type="entry name" value="alpha/beta-Hydrolases"/>
    <property type="match status" value="1"/>
</dbReference>
<evidence type="ECO:0000313" key="2">
    <source>
        <dbReference type="EMBL" id="KJY39340.1"/>
    </source>
</evidence>
<dbReference type="InterPro" id="IPR000073">
    <property type="entry name" value="AB_hydrolase_1"/>
</dbReference>
<protein>
    <recommendedName>
        <fullName evidence="1">AB hydrolase-1 domain-containing protein</fullName>
    </recommendedName>
</protein>
<name>A0A0F4JYW4_9ACTN</name>
<keyword evidence="3" id="KW-1185">Reference proteome</keyword>
<dbReference type="Gene3D" id="3.40.50.1820">
    <property type="entry name" value="alpha/beta hydrolase"/>
    <property type="match status" value="1"/>
</dbReference>
<evidence type="ECO:0000259" key="1">
    <source>
        <dbReference type="Pfam" id="PF12697"/>
    </source>
</evidence>
<comment type="caution">
    <text evidence="2">The sequence shown here is derived from an EMBL/GenBank/DDBJ whole genome shotgun (WGS) entry which is preliminary data.</text>
</comment>
<dbReference type="PATRIC" id="fig|68223.7.peg.5775"/>
<dbReference type="Proteomes" id="UP000033551">
    <property type="component" value="Unassembled WGS sequence"/>
</dbReference>
<dbReference type="InterPro" id="IPR029058">
    <property type="entry name" value="AB_hydrolase_fold"/>
</dbReference>
<sequence>MGGPVRVLALHGLAGTDTVWHDCARIAAPEVEFWSALMPWGAAGKETWSHRGDPAAWIGQALDAVPGGVDVLIAHSFSTGLALETLAGMDRAVRPGAAVVVAPFHRRSPEDFAWHTASHYLNSYHGFLDECLRIGSRRPLDDGVRRDMALRVRDRVGAYGFLRFLDTYLRSPFLDTAALDLPVLVVAGDGDPFAPLDDARGLAAALPDARLRVFQDCGHLPMAEQPKGFAAAVDDLIRETFPAHSERYTC</sequence>
<reference evidence="2 3" key="1">
    <citation type="submission" date="2015-02" db="EMBL/GenBank/DDBJ databases">
        <authorList>
            <person name="Ju K.-S."/>
            <person name="Doroghazi J.R."/>
            <person name="Metcalf W."/>
        </authorList>
    </citation>
    <scope>NUCLEOTIDE SEQUENCE [LARGE SCALE GENOMIC DNA]</scope>
    <source>
        <strain evidence="2 3">NRRL ISP-5550</strain>
    </source>
</reference>
<feature type="domain" description="AB hydrolase-1" evidence="1">
    <location>
        <begin position="7"/>
        <end position="232"/>
    </location>
</feature>
<gene>
    <name evidence="2" type="ORF">VR44_01855</name>
</gene>